<keyword evidence="1" id="KW-0175">Coiled coil</keyword>
<feature type="region of interest" description="Disordered" evidence="2">
    <location>
        <begin position="45"/>
        <end position="64"/>
    </location>
</feature>
<keyword evidence="4" id="KW-1185">Reference proteome</keyword>
<protein>
    <submittedName>
        <fullName evidence="3">Uncharacterized protein</fullName>
    </submittedName>
</protein>
<feature type="compositionally biased region" description="Polar residues" evidence="2">
    <location>
        <begin position="51"/>
        <end position="60"/>
    </location>
</feature>
<evidence type="ECO:0000313" key="4">
    <source>
        <dbReference type="Proteomes" id="UP000002866"/>
    </source>
</evidence>
<feature type="coiled-coil region" evidence="1">
    <location>
        <begin position="196"/>
        <end position="251"/>
    </location>
</feature>
<evidence type="ECO:0000313" key="3">
    <source>
        <dbReference type="EMBL" id="CCH63015.1"/>
    </source>
</evidence>
<dbReference type="InParanoid" id="I2H9G3"/>
<dbReference type="AlphaFoldDB" id="I2H9G3"/>
<dbReference type="RefSeq" id="XP_004182534.1">
    <property type="nucleotide sequence ID" value="XM_004182486.1"/>
</dbReference>
<dbReference type="Pfam" id="PF08537">
    <property type="entry name" value="NBP1"/>
    <property type="match status" value="1"/>
</dbReference>
<dbReference type="InterPro" id="IPR013743">
    <property type="entry name" value="NBP1/CSA1"/>
</dbReference>
<dbReference type="OrthoDB" id="4053251at2759"/>
<name>I2H9G3_HENB6</name>
<proteinExistence type="predicted"/>
<accession>I2H9G3</accession>
<reference evidence="3 4" key="1">
    <citation type="journal article" date="2011" name="Proc. Natl. Acad. Sci. U.S.A.">
        <title>Evolutionary erosion of yeast sex chromosomes by mating-type switching accidents.</title>
        <authorList>
            <person name="Gordon J.L."/>
            <person name="Armisen D."/>
            <person name="Proux-Wera E."/>
            <person name="Oheigeartaigh S.S."/>
            <person name="Byrne K.P."/>
            <person name="Wolfe K.H."/>
        </authorList>
    </citation>
    <scope>NUCLEOTIDE SEQUENCE [LARGE SCALE GENOMIC DNA]</scope>
    <source>
        <strain evidence="4">ATCC 34711 / CBS 6284 / DSM 70876 / NBRC 10599 / NRRL Y-10934 / UCD 77-7</strain>
    </source>
</reference>
<sequence>MFNKIRDWLKEPENKELNKARTTSTLKPRQQYMKKRYRAPLLSTVPGLNIDKNNSTSSSENRSKLDMRQNLESIDNRTRNCSPKWSALQNVFTNKDRDLSSLQKIGEDIPIILPRSRIIVGSLQGNRLLRDRIKKTNAFKRKLIQKRYDEKRLKELNGDIEDKNRISDSEYRHLYRNNSITNSNYRRHNRLNKIHSDIYDDEISSLKNQVENLEEQLRFMKKQHISLTKQLRFAQEKNVLLESSLDEAKIDNNYLKSRRHIKNLEKENLKPTQQIPASPKK</sequence>
<dbReference type="KEGG" id="tbl:TBLA_0J00140"/>
<evidence type="ECO:0000256" key="2">
    <source>
        <dbReference type="SAM" id="MobiDB-lite"/>
    </source>
</evidence>
<dbReference type="HOGENOM" id="CLU_991050_0_0_1"/>
<dbReference type="EMBL" id="HE806325">
    <property type="protein sequence ID" value="CCH63015.1"/>
    <property type="molecule type" value="Genomic_DNA"/>
</dbReference>
<feature type="compositionally biased region" description="Polar residues" evidence="2">
    <location>
        <begin position="270"/>
        <end position="281"/>
    </location>
</feature>
<organism evidence="3 4">
    <name type="scientific">Henningerozyma blattae (strain ATCC 34711 / CBS 6284 / DSM 70876 / NBRC 10599 / NRRL Y-10934 / UCD 77-7)</name>
    <name type="common">Yeast</name>
    <name type="synonym">Tetrapisispora blattae</name>
    <dbReference type="NCBI Taxonomy" id="1071380"/>
    <lineage>
        <taxon>Eukaryota</taxon>
        <taxon>Fungi</taxon>
        <taxon>Dikarya</taxon>
        <taxon>Ascomycota</taxon>
        <taxon>Saccharomycotina</taxon>
        <taxon>Saccharomycetes</taxon>
        <taxon>Saccharomycetales</taxon>
        <taxon>Saccharomycetaceae</taxon>
        <taxon>Henningerozyma</taxon>
    </lineage>
</organism>
<gene>
    <name evidence="3" type="primary">TBLA0J00140</name>
    <name evidence="3" type="ORF">TBLA_0J00140</name>
</gene>
<evidence type="ECO:0000256" key="1">
    <source>
        <dbReference type="SAM" id="Coils"/>
    </source>
</evidence>
<feature type="region of interest" description="Disordered" evidence="2">
    <location>
        <begin position="262"/>
        <end position="281"/>
    </location>
</feature>
<dbReference type="GeneID" id="14498228"/>
<dbReference type="Proteomes" id="UP000002866">
    <property type="component" value="Chromosome 10"/>
</dbReference>